<dbReference type="RefSeq" id="WP_211976935.1">
    <property type="nucleotide sequence ID" value="NZ_CBFHAM010000012.1"/>
</dbReference>
<protein>
    <submittedName>
        <fullName evidence="1">Alpha/beta hydrolase</fullName>
    </submittedName>
</protein>
<organism evidence="1 2">
    <name type="scientific">Chitinophaga hostae</name>
    <dbReference type="NCBI Taxonomy" id="2831022"/>
    <lineage>
        <taxon>Bacteria</taxon>
        <taxon>Pseudomonadati</taxon>
        <taxon>Bacteroidota</taxon>
        <taxon>Chitinophagia</taxon>
        <taxon>Chitinophagales</taxon>
        <taxon>Chitinophagaceae</taxon>
        <taxon>Chitinophaga</taxon>
    </lineage>
</organism>
<proteinExistence type="predicted"/>
<evidence type="ECO:0000313" key="2">
    <source>
        <dbReference type="Proteomes" id="UP000676386"/>
    </source>
</evidence>
<gene>
    <name evidence="1" type="ORF">KE626_30860</name>
</gene>
<sequence>MRIETFLSKDGIPLEYYVFGHGPRRIMINNSPGMSIKFWIPIINNFPEDEYTIIGMEYRGFPKLEIEIPFDQCSLELIVDDCLQILEREQVDKVHLFSWCVGAKAALSVYERIPDRICSINALNCAYRVHDLANPGTFTRLMYAIKSKIKRDDSYIPRMIKIMKEVGDIPKTDFLEIMGEQEAESPSYELYKHLDDQSPLAGLAFYLIDNYYGLVNYLNIYENFGKKDVEPVILGIKCPFNIINGELDTTVKYEERDFQLIRRNSNVSYADIEKGAHFMMIDFPRRVFRKLKGNLDLVGI</sequence>
<dbReference type="SUPFAM" id="SSF53474">
    <property type="entry name" value="alpha/beta-Hydrolases"/>
    <property type="match status" value="1"/>
</dbReference>
<dbReference type="EMBL" id="JAGTXB010000025">
    <property type="protein sequence ID" value="MBS0031773.1"/>
    <property type="molecule type" value="Genomic_DNA"/>
</dbReference>
<reference evidence="1 2" key="1">
    <citation type="submission" date="2021-04" db="EMBL/GenBank/DDBJ databases">
        <title>Chitinophaga sp. nov., isolated from the rhizosphere soil.</title>
        <authorList>
            <person name="He S."/>
        </authorList>
    </citation>
    <scope>NUCLEOTIDE SEQUENCE [LARGE SCALE GENOMIC DNA]</scope>
    <source>
        <strain evidence="1 2">2R12</strain>
    </source>
</reference>
<keyword evidence="1" id="KW-0378">Hydrolase</keyword>
<keyword evidence="2" id="KW-1185">Reference proteome</keyword>
<dbReference type="GO" id="GO:0016787">
    <property type="term" value="F:hydrolase activity"/>
    <property type="evidence" value="ECO:0007669"/>
    <property type="project" value="UniProtKB-KW"/>
</dbReference>
<dbReference type="Gene3D" id="3.40.50.1820">
    <property type="entry name" value="alpha/beta hydrolase"/>
    <property type="match status" value="1"/>
</dbReference>
<accession>A0ABS5J988</accession>
<comment type="caution">
    <text evidence="1">The sequence shown here is derived from an EMBL/GenBank/DDBJ whole genome shotgun (WGS) entry which is preliminary data.</text>
</comment>
<name>A0ABS5J988_9BACT</name>
<dbReference type="Proteomes" id="UP000676386">
    <property type="component" value="Unassembled WGS sequence"/>
</dbReference>
<dbReference type="InterPro" id="IPR029058">
    <property type="entry name" value="AB_hydrolase_fold"/>
</dbReference>
<evidence type="ECO:0000313" key="1">
    <source>
        <dbReference type="EMBL" id="MBS0031773.1"/>
    </source>
</evidence>